<proteinExistence type="predicted"/>
<organism evidence="1 2">
    <name type="scientific">Methylobacterium frigidaeris</name>
    <dbReference type="NCBI Taxonomy" id="2038277"/>
    <lineage>
        <taxon>Bacteria</taxon>
        <taxon>Pseudomonadati</taxon>
        <taxon>Pseudomonadota</taxon>
        <taxon>Alphaproteobacteria</taxon>
        <taxon>Hyphomicrobiales</taxon>
        <taxon>Methylobacteriaceae</taxon>
        <taxon>Methylobacterium</taxon>
    </lineage>
</organism>
<evidence type="ECO:0000313" key="1">
    <source>
        <dbReference type="EMBL" id="GJD66433.1"/>
    </source>
</evidence>
<evidence type="ECO:0000313" key="2">
    <source>
        <dbReference type="Proteomes" id="UP001055286"/>
    </source>
</evidence>
<keyword evidence="2" id="KW-1185">Reference proteome</keyword>
<comment type="caution">
    <text evidence="1">The sequence shown here is derived from an EMBL/GenBank/DDBJ whole genome shotgun (WGS) entry which is preliminary data.</text>
</comment>
<reference evidence="1" key="2">
    <citation type="submission" date="2021-08" db="EMBL/GenBank/DDBJ databases">
        <authorList>
            <person name="Tani A."/>
            <person name="Ola A."/>
            <person name="Ogura Y."/>
            <person name="Katsura K."/>
            <person name="Hayashi T."/>
        </authorList>
    </citation>
    <scope>NUCLEOTIDE SEQUENCE</scope>
    <source>
        <strain evidence="1">JCM 32048</strain>
    </source>
</reference>
<gene>
    <name evidence="1" type="ORF">MPEAHAMD_6631</name>
</gene>
<dbReference type="EMBL" id="BPQJ01000065">
    <property type="protein sequence ID" value="GJD66433.1"/>
    <property type="molecule type" value="Genomic_DNA"/>
</dbReference>
<protein>
    <submittedName>
        <fullName evidence="1">Uncharacterized protein</fullName>
    </submittedName>
</protein>
<dbReference type="AlphaFoldDB" id="A0AA37HIM7"/>
<reference evidence="1" key="1">
    <citation type="journal article" date="2016" name="Front. Microbiol.">
        <title>Genome Sequence of the Piezophilic, Mesophilic Sulfate-Reducing Bacterium Desulfovibrio indicus J2T.</title>
        <authorList>
            <person name="Cao J."/>
            <person name="Maignien L."/>
            <person name="Shao Z."/>
            <person name="Alain K."/>
            <person name="Jebbar M."/>
        </authorList>
    </citation>
    <scope>NUCLEOTIDE SEQUENCE</scope>
    <source>
        <strain evidence="1">JCM 32048</strain>
    </source>
</reference>
<sequence length="60" mass="5938">MRAAGLIDGTCGTVLGKTTAEIAGAAHQADGEVIRLVIRGCGPVGYPGSAEVVNMAPRAS</sequence>
<accession>A0AA37HIM7</accession>
<name>A0AA37HIM7_9HYPH</name>
<dbReference type="Proteomes" id="UP001055286">
    <property type="component" value="Unassembled WGS sequence"/>
</dbReference>
<dbReference type="RefSeq" id="WP_099901050.1">
    <property type="nucleotide sequence ID" value="NZ_PELK01000529.1"/>
</dbReference>